<reference evidence="2 3" key="1">
    <citation type="submission" date="2020-08" db="EMBL/GenBank/DDBJ databases">
        <title>Sequencing the genomes of 1000 actinobacteria strains.</title>
        <authorList>
            <person name="Klenk H.-P."/>
        </authorList>
    </citation>
    <scope>NUCLEOTIDE SEQUENCE [LARGE SCALE GENOMIC DNA]</scope>
    <source>
        <strain evidence="2 3">DSM 105369</strain>
    </source>
</reference>
<dbReference type="AlphaFoldDB" id="A0A839N6C3"/>
<evidence type="ECO:0000313" key="3">
    <source>
        <dbReference type="Proteomes" id="UP000559182"/>
    </source>
</evidence>
<sequence length="167" mass="18668">MQALTDAAIRSSFVNASRREVREAILPDLTDIDWDATDLLGWRDRKKDNTAYVVLEIDETPVGVRLTTAPPSGPRRRTLCTWCRDVIVADDVAMYVARRAGAAGRRGNTIGTLVCRDFGCSAHVRRRPTLTEVGSSDENDRIMLIDRRIRALREHSSDFVRQVAATA</sequence>
<accession>A0A839N6C3</accession>
<feature type="domain" description="Elongation factor G-binding protein C-terminal treble-clef zinc-finger" evidence="1">
    <location>
        <begin position="9"/>
        <end position="163"/>
    </location>
</feature>
<dbReference type="Pfam" id="PF16571">
    <property type="entry name" value="FBP_C"/>
    <property type="match status" value="1"/>
</dbReference>
<dbReference type="EMBL" id="JACHVQ010000001">
    <property type="protein sequence ID" value="MBB2891613.1"/>
    <property type="molecule type" value="Genomic_DNA"/>
</dbReference>
<evidence type="ECO:0000259" key="1">
    <source>
        <dbReference type="Pfam" id="PF16571"/>
    </source>
</evidence>
<protein>
    <recommendedName>
        <fullName evidence="1">Elongation factor G-binding protein C-terminal treble-clef zinc-finger domain-containing protein</fullName>
    </recommendedName>
</protein>
<proteinExistence type="predicted"/>
<dbReference type="InterPro" id="IPR032330">
    <property type="entry name" value="EF-G-binding_C"/>
</dbReference>
<evidence type="ECO:0000313" key="2">
    <source>
        <dbReference type="EMBL" id="MBB2891613.1"/>
    </source>
</evidence>
<dbReference type="RefSeq" id="WP_183319857.1">
    <property type="nucleotide sequence ID" value="NZ_JACHVQ010000001.1"/>
</dbReference>
<name>A0A839N6C3_9MICO</name>
<dbReference type="Proteomes" id="UP000559182">
    <property type="component" value="Unassembled WGS sequence"/>
</dbReference>
<comment type="caution">
    <text evidence="2">The sequence shown here is derived from an EMBL/GenBank/DDBJ whole genome shotgun (WGS) entry which is preliminary data.</text>
</comment>
<organism evidence="2 3">
    <name type="scientific">Flexivirga oryzae</name>
    <dbReference type="NCBI Taxonomy" id="1794944"/>
    <lineage>
        <taxon>Bacteria</taxon>
        <taxon>Bacillati</taxon>
        <taxon>Actinomycetota</taxon>
        <taxon>Actinomycetes</taxon>
        <taxon>Micrococcales</taxon>
        <taxon>Dermacoccaceae</taxon>
        <taxon>Flexivirga</taxon>
    </lineage>
</organism>
<gene>
    <name evidence="2" type="ORF">FHU39_001597</name>
</gene>
<keyword evidence="3" id="KW-1185">Reference proteome</keyword>